<dbReference type="OrthoDB" id="4735564at2"/>
<sequence length="198" mass="21605">MTSTLHDVRQTDRAVGINPEVLALSDLRGRVVYRPGYINRLPMNRLDGIAMETVGQNLGVQVLDLTARHPYADAGYADFYQPGRWDCESDLVYMESIHQTGSSPGEWDGTAAYARFKPAQTGTYIVVVNFSGYQQTMSLYGPWGTTTAYCATTSDSAATTAIWNGTAGQSLFCTFSSRADSGYSGIAYLLSFQIFKAA</sequence>
<organism evidence="1 2">
    <name type="scientific">Mycobacterium mantenii</name>
    <dbReference type="NCBI Taxonomy" id="560555"/>
    <lineage>
        <taxon>Bacteria</taxon>
        <taxon>Bacillati</taxon>
        <taxon>Actinomycetota</taxon>
        <taxon>Actinomycetes</taxon>
        <taxon>Mycobacteriales</taxon>
        <taxon>Mycobacteriaceae</taxon>
        <taxon>Mycobacterium</taxon>
        <taxon>Mycobacterium avium complex (MAC)</taxon>
    </lineage>
</organism>
<comment type="caution">
    <text evidence="1">The sequence shown here is derived from an EMBL/GenBank/DDBJ whole genome shotgun (WGS) entry which is preliminary data.</text>
</comment>
<accession>A0A1A2TK49</accession>
<evidence type="ECO:0000313" key="1">
    <source>
        <dbReference type="EMBL" id="OBH76821.1"/>
    </source>
</evidence>
<proteinExistence type="predicted"/>
<protein>
    <submittedName>
        <fullName evidence="1">Uncharacterized protein</fullName>
    </submittedName>
</protein>
<dbReference type="Proteomes" id="UP000092389">
    <property type="component" value="Unassembled WGS sequence"/>
</dbReference>
<dbReference type="RefSeq" id="WP_067837173.1">
    <property type="nucleotide sequence ID" value="NZ_LZJP01000128.1"/>
</dbReference>
<evidence type="ECO:0000313" key="2">
    <source>
        <dbReference type="Proteomes" id="UP000092389"/>
    </source>
</evidence>
<accession>A0A1A2T5B8</accession>
<gene>
    <name evidence="1" type="ORF">A5683_20545</name>
</gene>
<reference evidence="1 2" key="1">
    <citation type="submission" date="2016-06" db="EMBL/GenBank/DDBJ databases">
        <authorList>
            <person name="Kjaerup R.B."/>
            <person name="Dalgaard T.S."/>
            <person name="Juul-Madsen H.R."/>
        </authorList>
    </citation>
    <scope>NUCLEOTIDE SEQUENCE [LARGE SCALE GENOMIC DNA]</scope>
    <source>
        <strain evidence="1 2">E152</strain>
    </source>
</reference>
<dbReference type="EMBL" id="LZJU01000063">
    <property type="protein sequence ID" value="OBH76821.1"/>
    <property type="molecule type" value="Genomic_DNA"/>
</dbReference>
<name>A0A1A2T5B8_MYCNT</name>
<dbReference type="AlphaFoldDB" id="A0A1A2T5B8"/>